<feature type="transmembrane region" description="Helical" evidence="1">
    <location>
        <begin position="328"/>
        <end position="348"/>
    </location>
</feature>
<dbReference type="GO" id="GO:0008237">
    <property type="term" value="F:metallopeptidase activity"/>
    <property type="evidence" value="ECO:0007669"/>
    <property type="project" value="UniProtKB-KW"/>
</dbReference>
<dbReference type="InterPro" id="IPR003675">
    <property type="entry name" value="Rce1/LyrA-like_dom"/>
</dbReference>
<keyword evidence="3" id="KW-0482">Metalloprotease</keyword>
<dbReference type="Proteomes" id="UP000516160">
    <property type="component" value="Chromosome"/>
</dbReference>
<feature type="transmembrane region" description="Helical" evidence="1">
    <location>
        <begin position="416"/>
        <end position="434"/>
    </location>
</feature>
<keyword evidence="3" id="KW-0645">Protease</keyword>
<keyword evidence="3" id="KW-0378">Hydrolase</keyword>
<feature type="transmembrane region" description="Helical" evidence="1">
    <location>
        <begin position="360"/>
        <end position="379"/>
    </location>
</feature>
<dbReference type="KEGG" id="acae:HYG86_08710"/>
<organism evidence="3 4">
    <name type="scientific">Alkalicella caledoniensis</name>
    <dbReference type="NCBI Taxonomy" id="2731377"/>
    <lineage>
        <taxon>Bacteria</taxon>
        <taxon>Bacillati</taxon>
        <taxon>Bacillota</taxon>
        <taxon>Clostridia</taxon>
        <taxon>Eubacteriales</taxon>
        <taxon>Proteinivoracaceae</taxon>
        <taxon>Alkalicella</taxon>
    </lineage>
</organism>
<evidence type="ECO:0000313" key="4">
    <source>
        <dbReference type="Proteomes" id="UP000516160"/>
    </source>
</evidence>
<feature type="transmembrane region" description="Helical" evidence="1">
    <location>
        <begin position="228"/>
        <end position="249"/>
    </location>
</feature>
<sequence length="459" mass="52473">MSNILISIYKNPVGRTFLGLIFAFLFGISALFLSIFYSSHLGDMSTPYDIKETYKFDSWVINYDFLTLDFPQGGYVVPGYQNDRISSVLIIAEGRMKLDTSDSFKLNSDLTFPMEDTISEVIIPIHHEDFDRLKKDTIFIQEEINYPIDYLKERFDSASDLFFRGNILGVEKIIPPKPRTVLLKINSAQFGYINYKEDSIVTLTSETVGYSFSHPIGHRIYPPKNSSLAMVIYNLLLSLAFLGLIAFLTTDIDNKSPIKTGHLDSLSTTLHMVGFLGYVYLIKWLSITYYLESVILIILYLLPVCYLIYCMITAKVSMDYLGIKKEKVIKSIMVSIVIFYLWFITATFEIFPTSTYDSTSLVKVLIIVFLGQIILRGFIQTTLELVVGKWLGLFLSSFLIMVLPLINYLGSFNSTNWLLTMMGYFAITLITSYSFQRTRNILTPTLLTILFSLVIPHMF</sequence>
<feature type="transmembrane region" description="Helical" evidence="1">
    <location>
        <begin position="297"/>
        <end position="316"/>
    </location>
</feature>
<dbReference type="Pfam" id="PF02517">
    <property type="entry name" value="Rce1-like"/>
    <property type="match status" value="1"/>
</dbReference>
<dbReference type="EMBL" id="CP058559">
    <property type="protein sequence ID" value="QNO14851.1"/>
    <property type="molecule type" value="Genomic_DNA"/>
</dbReference>
<feature type="domain" description="CAAX prenyl protease 2/Lysostaphin resistance protein A-like" evidence="2">
    <location>
        <begin position="361"/>
        <end position="452"/>
    </location>
</feature>
<name>A0A7G9W839_ALKCA</name>
<dbReference type="GO" id="GO:0004175">
    <property type="term" value="F:endopeptidase activity"/>
    <property type="evidence" value="ECO:0007669"/>
    <property type="project" value="UniProtKB-ARBA"/>
</dbReference>
<evidence type="ECO:0000313" key="3">
    <source>
        <dbReference type="EMBL" id="QNO14851.1"/>
    </source>
</evidence>
<protein>
    <submittedName>
        <fullName evidence="3">CPBP family intramembrane metalloprotease</fullName>
    </submittedName>
</protein>
<dbReference type="RefSeq" id="WP_213168892.1">
    <property type="nucleotide sequence ID" value="NZ_CP058559.1"/>
</dbReference>
<dbReference type="GO" id="GO:0080120">
    <property type="term" value="P:CAAX-box protein maturation"/>
    <property type="evidence" value="ECO:0007669"/>
    <property type="project" value="UniProtKB-ARBA"/>
</dbReference>
<evidence type="ECO:0000256" key="1">
    <source>
        <dbReference type="SAM" id="Phobius"/>
    </source>
</evidence>
<dbReference type="GO" id="GO:0006508">
    <property type="term" value="P:proteolysis"/>
    <property type="evidence" value="ECO:0007669"/>
    <property type="project" value="UniProtKB-KW"/>
</dbReference>
<keyword evidence="1" id="KW-0812">Transmembrane</keyword>
<proteinExistence type="predicted"/>
<dbReference type="AlphaFoldDB" id="A0A7G9W839"/>
<keyword evidence="4" id="KW-1185">Reference proteome</keyword>
<accession>A0A7G9W839</accession>
<gene>
    <name evidence="3" type="ORF">HYG86_08710</name>
</gene>
<feature type="transmembrane region" description="Helical" evidence="1">
    <location>
        <begin position="391"/>
        <end position="410"/>
    </location>
</feature>
<feature type="transmembrane region" description="Helical" evidence="1">
    <location>
        <begin position="12"/>
        <end position="37"/>
    </location>
</feature>
<evidence type="ECO:0000259" key="2">
    <source>
        <dbReference type="Pfam" id="PF02517"/>
    </source>
</evidence>
<keyword evidence="1" id="KW-1133">Transmembrane helix</keyword>
<reference evidence="3 4" key="1">
    <citation type="submission" date="2020-07" db="EMBL/GenBank/DDBJ databases">
        <title>Alkalicella. sp. LB2 genome.</title>
        <authorList>
            <person name="Postec A."/>
            <person name="Quemeneur M."/>
        </authorList>
    </citation>
    <scope>NUCLEOTIDE SEQUENCE [LARGE SCALE GENOMIC DNA]</scope>
    <source>
        <strain evidence="3 4">LB2</strain>
    </source>
</reference>
<keyword evidence="1" id="KW-0472">Membrane</keyword>